<feature type="domain" description="Gcp-like" evidence="1">
    <location>
        <begin position="37"/>
        <end position="94"/>
    </location>
</feature>
<gene>
    <name evidence="2" type="ORF">ENL70_00640</name>
</gene>
<dbReference type="EMBL" id="DRUY01000027">
    <property type="protein sequence ID" value="HHI65039.1"/>
    <property type="molecule type" value="Genomic_DNA"/>
</dbReference>
<dbReference type="SUPFAM" id="SSF53067">
    <property type="entry name" value="Actin-like ATPase domain"/>
    <property type="match status" value="1"/>
</dbReference>
<dbReference type="AlphaFoldDB" id="A0A7C5KB45"/>
<dbReference type="Pfam" id="PF00814">
    <property type="entry name" value="TsaD"/>
    <property type="match status" value="1"/>
</dbReference>
<dbReference type="InterPro" id="IPR000905">
    <property type="entry name" value="Gcp-like_dom"/>
</dbReference>
<proteinExistence type="predicted"/>
<protein>
    <recommendedName>
        <fullName evidence="1">Gcp-like domain-containing protein</fullName>
    </recommendedName>
</protein>
<name>A0A7C5KB45_9BACT</name>
<sequence>MDKKAKFFIAHINDETFLLIDDDKDVINFSFKGSLSDRLHISFKQFLDLYGINLKNIDSVYVCRGPGSFTSLRTIILFAKTLCLCLGVKLFSANIFEIFLCGIGDNKKGIKNIALFSKKNAYYLANISKDKDSSDYKLFEESELNEMSGLLIGDKKLKNFKNISLRDIKIKFDIFREENIYSFEPEYGVELNVKTYY</sequence>
<evidence type="ECO:0000259" key="1">
    <source>
        <dbReference type="Pfam" id="PF00814"/>
    </source>
</evidence>
<accession>A0A7C5KB45</accession>
<dbReference type="InterPro" id="IPR043129">
    <property type="entry name" value="ATPase_NBD"/>
</dbReference>
<evidence type="ECO:0000313" key="2">
    <source>
        <dbReference type="EMBL" id="HHI65039.1"/>
    </source>
</evidence>
<reference evidence="2" key="1">
    <citation type="journal article" date="2020" name="mSystems">
        <title>Genome- and Community-Level Interaction Insights into Carbon Utilization and Element Cycling Functions of Hydrothermarchaeota in Hydrothermal Sediment.</title>
        <authorList>
            <person name="Zhou Z."/>
            <person name="Liu Y."/>
            <person name="Xu W."/>
            <person name="Pan J."/>
            <person name="Luo Z.H."/>
            <person name="Li M."/>
        </authorList>
    </citation>
    <scope>NUCLEOTIDE SEQUENCE [LARGE SCALE GENOMIC DNA]</scope>
    <source>
        <strain evidence="2">SpSt-1019</strain>
    </source>
</reference>
<dbReference type="Gene3D" id="3.30.420.40">
    <property type="match status" value="1"/>
</dbReference>
<comment type="caution">
    <text evidence="2">The sequence shown here is derived from an EMBL/GenBank/DDBJ whole genome shotgun (WGS) entry which is preliminary data.</text>
</comment>
<organism evidence="2">
    <name type="scientific">Thermodesulfobium narugense</name>
    <dbReference type="NCBI Taxonomy" id="184064"/>
    <lineage>
        <taxon>Bacteria</taxon>
        <taxon>Pseudomonadati</taxon>
        <taxon>Thermodesulfobiota</taxon>
        <taxon>Thermodesulfobiia</taxon>
        <taxon>Thermodesulfobiales</taxon>
        <taxon>Thermodesulfobiaceae</taxon>
        <taxon>Thermodesulfobium</taxon>
    </lineage>
</organism>